<evidence type="ECO:0008006" key="4">
    <source>
        <dbReference type="Google" id="ProtNLM"/>
    </source>
</evidence>
<sequence length="137" mass="14917">MIRKALSVGLAGVLIALFTAVVAPAPAQAAGTPSTSPKVIPEVTSEVNPPCRDGYACAHVLGDSVGNYRYIFRFYTYNTYNLNGWTNWGYAINRQTNGASMRLLNQSGGLILCVPPKNQPLVDWYPVWKIQLSPTPC</sequence>
<reference evidence="3" key="1">
    <citation type="submission" date="2016-10" db="EMBL/GenBank/DDBJ databases">
        <authorList>
            <person name="Varghese N."/>
            <person name="Submissions S."/>
        </authorList>
    </citation>
    <scope>NUCLEOTIDE SEQUENCE [LARGE SCALE GENOMIC DNA]</scope>
    <source>
        <strain evidence="3">DSM 44718</strain>
    </source>
</reference>
<evidence type="ECO:0000313" key="3">
    <source>
        <dbReference type="Proteomes" id="UP000199632"/>
    </source>
</evidence>
<dbReference type="STRING" id="137265.SAMN05421684_2359"/>
<gene>
    <name evidence="2" type="ORF">SAMN05421684_2359</name>
</gene>
<organism evidence="2 3">
    <name type="scientific">Asanoa ishikariensis</name>
    <dbReference type="NCBI Taxonomy" id="137265"/>
    <lineage>
        <taxon>Bacteria</taxon>
        <taxon>Bacillati</taxon>
        <taxon>Actinomycetota</taxon>
        <taxon>Actinomycetes</taxon>
        <taxon>Micromonosporales</taxon>
        <taxon>Micromonosporaceae</taxon>
        <taxon>Asanoa</taxon>
    </lineage>
</organism>
<dbReference type="AlphaFoldDB" id="A0A1H3NUY9"/>
<keyword evidence="3" id="KW-1185">Reference proteome</keyword>
<name>A0A1H3NUY9_9ACTN</name>
<protein>
    <recommendedName>
        <fullName evidence="4">Peptidase inhibitor family I36</fullName>
    </recommendedName>
</protein>
<accession>A0A1H3NUY9</accession>
<evidence type="ECO:0000313" key="2">
    <source>
        <dbReference type="EMBL" id="SDY92766.1"/>
    </source>
</evidence>
<feature type="chain" id="PRO_5011679237" description="Peptidase inhibitor family I36" evidence="1">
    <location>
        <begin position="30"/>
        <end position="137"/>
    </location>
</feature>
<dbReference type="EMBL" id="FNQB01000001">
    <property type="protein sequence ID" value="SDY92766.1"/>
    <property type="molecule type" value="Genomic_DNA"/>
</dbReference>
<dbReference type="Proteomes" id="UP000199632">
    <property type="component" value="Unassembled WGS sequence"/>
</dbReference>
<keyword evidence="1" id="KW-0732">Signal</keyword>
<feature type="signal peptide" evidence="1">
    <location>
        <begin position="1"/>
        <end position="29"/>
    </location>
</feature>
<proteinExistence type="predicted"/>
<evidence type="ECO:0000256" key="1">
    <source>
        <dbReference type="SAM" id="SignalP"/>
    </source>
</evidence>